<accession>A0A9P7DXR4</accession>
<keyword evidence="3" id="KW-1185">Reference proteome</keyword>
<sequence>MNLWLRHVHKLFHFSSRTNSVPAIQPRDPWDFPATRPRRRSQLIRISSPPRRSNRITQFLRQGLPFRRSGPQSEPPVVEVAPGQKFTRLAAAKLPEYKKVDDTRHPSRQQTTAPAQGDPTLSASATVYVLIMGTQMFIESRFSSAITRAGLMAD</sequence>
<dbReference type="OrthoDB" id="2683985at2759"/>
<name>A0A9P7DXR4_9AGAM</name>
<comment type="caution">
    <text evidence="2">The sequence shown here is derived from an EMBL/GenBank/DDBJ whole genome shotgun (WGS) entry which is preliminary data.</text>
</comment>
<evidence type="ECO:0000313" key="2">
    <source>
        <dbReference type="EMBL" id="KAG1805663.1"/>
    </source>
</evidence>
<feature type="compositionally biased region" description="Polar residues" evidence="1">
    <location>
        <begin position="108"/>
        <end position="119"/>
    </location>
</feature>
<proteinExistence type="predicted"/>
<feature type="compositionally biased region" description="Basic and acidic residues" evidence="1">
    <location>
        <begin position="95"/>
        <end position="105"/>
    </location>
</feature>
<protein>
    <submittedName>
        <fullName evidence="2">Uncharacterized protein</fullName>
    </submittedName>
</protein>
<feature type="region of interest" description="Disordered" evidence="1">
    <location>
        <begin position="94"/>
        <end position="119"/>
    </location>
</feature>
<dbReference type="RefSeq" id="XP_041187361.1">
    <property type="nucleotide sequence ID" value="XM_041341099.1"/>
</dbReference>
<evidence type="ECO:0000313" key="3">
    <source>
        <dbReference type="Proteomes" id="UP000807769"/>
    </source>
</evidence>
<organism evidence="2 3">
    <name type="scientific">Suillus subaureus</name>
    <dbReference type="NCBI Taxonomy" id="48587"/>
    <lineage>
        <taxon>Eukaryota</taxon>
        <taxon>Fungi</taxon>
        <taxon>Dikarya</taxon>
        <taxon>Basidiomycota</taxon>
        <taxon>Agaricomycotina</taxon>
        <taxon>Agaricomycetes</taxon>
        <taxon>Agaricomycetidae</taxon>
        <taxon>Boletales</taxon>
        <taxon>Suillineae</taxon>
        <taxon>Suillaceae</taxon>
        <taxon>Suillus</taxon>
    </lineage>
</organism>
<dbReference type="GeneID" id="64635115"/>
<dbReference type="AlphaFoldDB" id="A0A9P7DXR4"/>
<dbReference type="EMBL" id="JABBWG010000051">
    <property type="protein sequence ID" value="KAG1805663.1"/>
    <property type="molecule type" value="Genomic_DNA"/>
</dbReference>
<evidence type="ECO:0000256" key="1">
    <source>
        <dbReference type="SAM" id="MobiDB-lite"/>
    </source>
</evidence>
<reference evidence="2" key="1">
    <citation type="journal article" date="2020" name="New Phytol.">
        <title>Comparative genomics reveals dynamic genome evolution in host specialist ectomycorrhizal fungi.</title>
        <authorList>
            <person name="Lofgren L.A."/>
            <person name="Nguyen N.H."/>
            <person name="Vilgalys R."/>
            <person name="Ruytinx J."/>
            <person name="Liao H.L."/>
            <person name="Branco S."/>
            <person name="Kuo A."/>
            <person name="LaButti K."/>
            <person name="Lipzen A."/>
            <person name="Andreopoulos W."/>
            <person name="Pangilinan J."/>
            <person name="Riley R."/>
            <person name="Hundley H."/>
            <person name="Na H."/>
            <person name="Barry K."/>
            <person name="Grigoriev I.V."/>
            <person name="Stajich J.E."/>
            <person name="Kennedy P.G."/>
        </authorList>
    </citation>
    <scope>NUCLEOTIDE SEQUENCE</scope>
    <source>
        <strain evidence="2">MN1</strain>
    </source>
</reference>
<dbReference type="Proteomes" id="UP000807769">
    <property type="component" value="Unassembled WGS sequence"/>
</dbReference>
<gene>
    <name evidence="2" type="ORF">BJ212DRAFT_1486225</name>
</gene>